<dbReference type="EMBL" id="JAOTJD010000003">
    <property type="protein sequence ID" value="MFD3262866.1"/>
    <property type="molecule type" value="Genomic_DNA"/>
</dbReference>
<dbReference type="Proteomes" id="UP001598130">
    <property type="component" value="Unassembled WGS sequence"/>
</dbReference>
<protein>
    <submittedName>
        <fullName evidence="1">DUF1045 domain-containing protein</fullName>
    </submittedName>
</protein>
<dbReference type="PIRSF" id="PIRSF033328">
    <property type="entry name" value="Phest_Mll4975"/>
    <property type="match status" value="1"/>
</dbReference>
<proteinExistence type="predicted"/>
<accession>A0ABW6CM93</accession>
<name>A0ABW6CM93_9CAUL</name>
<organism evidence="1 2">
    <name type="scientific">Phenylobacterium ferrooxidans</name>
    <dbReference type="NCBI Taxonomy" id="2982689"/>
    <lineage>
        <taxon>Bacteria</taxon>
        <taxon>Pseudomonadati</taxon>
        <taxon>Pseudomonadota</taxon>
        <taxon>Alphaproteobacteria</taxon>
        <taxon>Caulobacterales</taxon>
        <taxon>Caulobacteraceae</taxon>
        <taxon>Phenylobacterium</taxon>
    </lineage>
</organism>
<keyword evidence="2" id="KW-1185">Reference proteome</keyword>
<dbReference type="Gene3D" id="3.90.1140.10">
    <property type="entry name" value="Cyclic phosphodiesterase"/>
    <property type="match status" value="1"/>
</dbReference>
<gene>
    <name evidence="1" type="ORF">OCL97_02675</name>
</gene>
<evidence type="ECO:0000313" key="2">
    <source>
        <dbReference type="Proteomes" id="UP001598130"/>
    </source>
</evidence>
<evidence type="ECO:0000313" key="1">
    <source>
        <dbReference type="EMBL" id="MFD3262866.1"/>
    </source>
</evidence>
<dbReference type="Pfam" id="PF06299">
    <property type="entry name" value="DUF1045"/>
    <property type="match status" value="1"/>
</dbReference>
<comment type="caution">
    <text evidence="1">The sequence shown here is derived from an EMBL/GenBank/DDBJ whole genome shotgun (WGS) entry which is preliminary data.</text>
</comment>
<sequence length="229" mass="25533">MTARYAIYYAPRPGTRLWDKASAWLGADAYTGAAASRRPLPGLDALDLDALTQDPRGYGFHGTLKAPFELAPGRGEAELLAAVGRRAAGLPPFEVPIAPAALGRFLAFQLQQPSPEMQALHALCVRDFDTFRAPLSDADLARRRKAPLTPEQDARLVEWGYPHVLEDFRFHMTLTGSIRDDAVRTRVLAVLRDHFMEETGPHLFDGLAVFKQDDREARFRILERFSFSA</sequence>
<dbReference type="InterPro" id="IPR009389">
    <property type="entry name" value="DUF1045"/>
</dbReference>
<reference evidence="1 2" key="1">
    <citation type="submission" date="2022-09" db="EMBL/GenBank/DDBJ databases">
        <title>New species of Phenylobacterium.</title>
        <authorList>
            <person name="Mieszkin S."/>
        </authorList>
    </citation>
    <scope>NUCLEOTIDE SEQUENCE [LARGE SCALE GENOMIC DNA]</scope>
    <source>
        <strain evidence="1 2">HK31-G</strain>
    </source>
</reference>
<dbReference type="RefSeq" id="WP_377367361.1">
    <property type="nucleotide sequence ID" value="NZ_JAOTJD010000003.1"/>
</dbReference>